<dbReference type="Proteomes" id="UP000668068">
    <property type="component" value="Unassembled WGS sequence"/>
</dbReference>
<dbReference type="InterPro" id="IPR057253">
    <property type="entry name" value="CoiA-like_N"/>
</dbReference>
<dbReference type="Pfam" id="PF06054">
    <property type="entry name" value="CoiA_nuc"/>
    <property type="match status" value="1"/>
</dbReference>
<reference evidence="3" key="1">
    <citation type="submission" date="2020-12" db="EMBL/GenBank/DDBJ databases">
        <title>Comparative genomics of Clostridium perfringens reveals patterns of host-associated phylogenetic clades and virulence factors.</title>
        <authorList>
            <person name="Smith A.H."/>
            <person name="Geier R."/>
        </authorList>
    </citation>
    <scope>NUCLEOTIDE SEQUENCE</scope>
    <source>
        <strain evidence="3">CHD30677R</strain>
    </source>
</reference>
<dbReference type="InterPro" id="IPR010330">
    <property type="entry name" value="CoiA_nuc"/>
</dbReference>
<proteinExistence type="predicted"/>
<sequence length="261" mass="31233">MITCQVGKKKIDTFSYEPKQLREWSNKGLLRCPVCGSKMIYNHGEFKIPHFKHEKNCDCPDIYSEGVTEEHIKGIELLHNWLQKQEGITNIELEKWIPETKQRPDIYFEYENKPYVIEFQCSPIATKFLERRELYRLNEINDIWILGCDKYNIGKFLSKQVDYENQQWFFIEEYHSKTIEREIYTTFNNLYYIDFCRGTGMKISNHDLIDIGYKTKHKAHCCFSVLSDTNIKTFLLTDECLSLEFQTLKSQRQKNKNILMK</sequence>
<dbReference type="RefSeq" id="WP_208365586.1">
    <property type="nucleotide sequence ID" value="NZ_JAENQP010000007.1"/>
</dbReference>
<evidence type="ECO:0008006" key="5">
    <source>
        <dbReference type="Google" id="ProtNLM"/>
    </source>
</evidence>
<evidence type="ECO:0000313" key="4">
    <source>
        <dbReference type="Proteomes" id="UP000668068"/>
    </source>
</evidence>
<dbReference type="Pfam" id="PF25164">
    <property type="entry name" value="CoiA_N"/>
    <property type="match status" value="1"/>
</dbReference>
<gene>
    <name evidence="3" type="ORF">JJB47_12465</name>
</gene>
<dbReference type="EMBL" id="JAENQP010000007">
    <property type="protein sequence ID" value="MBO3359587.1"/>
    <property type="molecule type" value="Genomic_DNA"/>
</dbReference>
<evidence type="ECO:0000313" key="3">
    <source>
        <dbReference type="EMBL" id="MBO3359587.1"/>
    </source>
</evidence>
<name>A0AAW4IY68_CLOPF</name>
<evidence type="ECO:0000259" key="2">
    <source>
        <dbReference type="Pfam" id="PF25164"/>
    </source>
</evidence>
<feature type="domain" description="Competence protein CoiA-like N-terminal" evidence="2">
    <location>
        <begin position="16"/>
        <end position="60"/>
    </location>
</feature>
<evidence type="ECO:0000259" key="1">
    <source>
        <dbReference type="Pfam" id="PF06054"/>
    </source>
</evidence>
<feature type="domain" description="Competence protein CoiA nuclease-like" evidence="1">
    <location>
        <begin position="68"/>
        <end position="179"/>
    </location>
</feature>
<protein>
    <recommendedName>
        <fullName evidence="5">Competence protein</fullName>
    </recommendedName>
</protein>
<feature type="non-terminal residue" evidence="3">
    <location>
        <position position="261"/>
    </location>
</feature>
<organism evidence="3 4">
    <name type="scientific">Clostridium perfringens</name>
    <dbReference type="NCBI Taxonomy" id="1502"/>
    <lineage>
        <taxon>Bacteria</taxon>
        <taxon>Bacillati</taxon>
        <taxon>Bacillota</taxon>
        <taxon>Clostridia</taxon>
        <taxon>Eubacteriales</taxon>
        <taxon>Clostridiaceae</taxon>
        <taxon>Clostridium</taxon>
    </lineage>
</organism>
<dbReference type="AlphaFoldDB" id="A0AAW4IY68"/>
<accession>A0AAW4IY68</accession>
<comment type="caution">
    <text evidence="3">The sequence shown here is derived from an EMBL/GenBank/DDBJ whole genome shotgun (WGS) entry which is preliminary data.</text>
</comment>